<evidence type="ECO:0000256" key="4">
    <source>
        <dbReference type="ARBA" id="ARBA00022963"/>
    </source>
</evidence>
<dbReference type="Pfam" id="PF04916">
    <property type="entry name" value="Phospholip_B"/>
    <property type="match status" value="1"/>
</dbReference>
<dbReference type="EMBL" id="UYRR01035447">
    <property type="protein sequence ID" value="VDK64625.1"/>
    <property type="molecule type" value="Genomic_DNA"/>
</dbReference>
<comment type="similarity">
    <text evidence="1 7">Belongs to the phospholipase B-like family.</text>
</comment>
<dbReference type="Gene3D" id="3.60.60.30">
    <property type="match status" value="1"/>
</dbReference>
<dbReference type="OrthoDB" id="443524at2759"/>
<dbReference type="AlphaFoldDB" id="A0A0M3KDE6"/>
<dbReference type="EC" id="3.1.1.-" evidence="7"/>
<dbReference type="InterPro" id="IPR007000">
    <property type="entry name" value="PLipase_B-like"/>
</dbReference>
<keyword evidence="4 7" id="KW-0442">Lipid degradation</keyword>
<evidence type="ECO:0000256" key="7">
    <source>
        <dbReference type="RuleBase" id="RU364138"/>
    </source>
</evidence>
<evidence type="ECO:0000256" key="2">
    <source>
        <dbReference type="ARBA" id="ARBA00022729"/>
    </source>
</evidence>
<keyword evidence="2" id="KW-0732">Signal</keyword>
<proteinExistence type="inferred from homology"/>
<dbReference type="GO" id="GO:0009395">
    <property type="term" value="P:phospholipid catabolic process"/>
    <property type="evidence" value="ECO:0007669"/>
    <property type="project" value="TreeGrafter"/>
</dbReference>
<evidence type="ECO:0000313" key="10">
    <source>
        <dbReference type="WBParaSite" id="ASIM_0001899901-mRNA-1"/>
    </source>
</evidence>
<accession>A0A0M3KDE6</accession>
<keyword evidence="3 7" id="KW-0378">Hydrolase</keyword>
<evidence type="ECO:0000256" key="6">
    <source>
        <dbReference type="ARBA" id="ARBA00023180"/>
    </source>
</evidence>
<reference evidence="10" key="1">
    <citation type="submission" date="2017-02" db="UniProtKB">
        <authorList>
            <consortium name="WormBaseParasite"/>
        </authorList>
    </citation>
    <scope>IDENTIFICATION</scope>
</reference>
<comment type="function">
    <text evidence="7">Putative phospholipase.</text>
</comment>
<name>A0A0M3KDE6_ANISI</name>
<keyword evidence="5 7" id="KW-0443">Lipid metabolism</keyword>
<organism evidence="10">
    <name type="scientific">Anisakis simplex</name>
    <name type="common">Herring worm</name>
    <dbReference type="NCBI Taxonomy" id="6269"/>
    <lineage>
        <taxon>Eukaryota</taxon>
        <taxon>Metazoa</taxon>
        <taxon>Ecdysozoa</taxon>
        <taxon>Nematoda</taxon>
        <taxon>Chromadorea</taxon>
        <taxon>Rhabditida</taxon>
        <taxon>Spirurina</taxon>
        <taxon>Ascaridomorpha</taxon>
        <taxon>Ascaridoidea</taxon>
        <taxon>Anisakidae</taxon>
        <taxon>Anisakis</taxon>
        <taxon>Anisakis simplex complex</taxon>
    </lineage>
</organism>
<evidence type="ECO:0000313" key="9">
    <source>
        <dbReference type="Proteomes" id="UP000267096"/>
    </source>
</evidence>
<evidence type="ECO:0000256" key="1">
    <source>
        <dbReference type="ARBA" id="ARBA00007835"/>
    </source>
</evidence>
<dbReference type="WBParaSite" id="ASIM_0001899901-mRNA-1">
    <property type="protein sequence ID" value="ASIM_0001899901-mRNA-1"/>
    <property type="gene ID" value="ASIM_0001899901"/>
</dbReference>
<reference evidence="8 9" key="2">
    <citation type="submission" date="2018-11" db="EMBL/GenBank/DDBJ databases">
        <authorList>
            <consortium name="Pathogen Informatics"/>
        </authorList>
    </citation>
    <scope>NUCLEOTIDE SEQUENCE [LARGE SCALE GENOMIC DNA]</scope>
</reference>
<evidence type="ECO:0000313" key="8">
    <source>
        <dbReference type="EMBL" id="VDK64625.1"/>
    </source>
</evidence>
<dbReference type="GO" id="GO:0004620">
    <property type="term" value="F:phospholipase activity"/>
    <property type="evidence" value="ECO:0007669"/>
    <property type="project" value="InterPro"/>
</dbReference>
<keyword evidence="9" id="KW-1185">Reference proteome</keyword>
<dbReference type="PANTHER" id="PTHR12370:SF8">
    <property type="entry name" value="PHOSPHOLIPASE B-LIKE 3-RELATED"/>
    <property type="match status" value="1"/>
</dbReference>
<dbReference type="Proteomes" id="UP000267096">
    <property type="component" value="Unassembled WGS sequence"/>
</dbReference>
<dbReference type="GO" id="GO:0005576">
    <property type="term" value="C:extracellular region"/>
    <property type="evidence" value="ECO:0007669"/>
    <property type="project" value="TreeGrafter"/>
</dbReference>
<dbReference type="PANTHER" id="PTHR12370">
    <property type="entry name" value="PHOSPHOLIPASE B-RELATED"/>
    <property type="match status" value="1"/>
</dbReference>
<keyword evidence="6" id="KW-0325">Glycoprotein</keyword>
<gene>
    <name evidence="8" type="ORF">ASIM_LOCUS18394</name>
</gene>
<evidence type="ECO:0000256" key="3">
    <source>
        <dbReference type="ARBA" id="ARBA00022801"/>
    </source>
</evidence>
<evidence type="ECO:0000256" key="5">
    <source>
        <dbReference type="ARBA" id="ARBA00023098"/>
    </source>
</evidence>
<sequence length="163" mass="19259">MVLARRVFGESYLVTVDLIPRNVLQANNFDLNDFNLQNEYYTYLSMCQNDTGINVYALYQRECDKDNQVALARWGVFEVETFKNYSAEVQAYAAGVAEGILSRELIYYHFRNTIEDMCKGYRAYCKKLYQYVSENLNWIKKTVAQKPKSDLYWRQVKLLLHIL</sequence>
<protein>
    <recommendedName>
        <fullName evidence="7">Phospholipase B-like</fullName>
        <ecNumber evidence="7">3.1.1.-</ecNumber>
    </recommendedName>
</protein>